<feature type="domain" description="Serpin" evidence="3">
    <location>
        <begin position="4"/>
        <end position="73"/>
    </location>
</feature>
<dbReference type="InterPro" id="IPR036186">
    <property type="entry name" value="Serpin_sf"/>
</dbReference>
<evidence type="ECO:0000259" key="3">
    <source>
        <dbReference type="Pfam" id="PF00079"/>
    </source>
</evidence>
<reference evidence="4" key="2">
    <citation type="submission" date="2021-09" db="EMBL/GenBank/DDBJ databases">
        <authorList>
            <person name="Jia N."/>
            <person name="Wang J."/>
            <person name="Shi W."/>
            <person name="Du L."/>
            <person name="Sun Y."/>
            <person name="Zhan W."/>
            <person name="Jiang J."/>
            <person name="Wang Q."/>
            <person name="Zhang B."/>
            <person name="Ji P."/>
            <person name="Sakyi L.B."/>
            <person name="Cui X."/>
            <person name="Yuan T."/>
            <person name="Jiang B."/>
            <person name="Yang W."/>
            <person name="Lam T.T.-Y."/>
            <person name="Chang Q."/>
            <person name="Ding S."/>
            <person name="Wang X."/>
            <person name="Zhu J."/>
            <person name="Ruan X."/>
            <person name="Zhao L."/>
            <person name="Wei J."/>
            <person name="Que T."/>
            <person name="Du C."/>
            <person name="Cheng J."/>
            <person name="Dai P."/>
            <person name="Han X."/>
            <person name="Huang E."/>
            <person name="Gao Y."/>
            <person name="Liu J."/>
            <person name="Shao H."/>
            <person name="Ye R."/>
            <person name="Li L."/>
            <person name="Wei W."/>
            <person name="Wang X."/>
            <person name="Wang C."/>
            <person name="Huo Q."/>
            <person name="Li W."/>
            <person name="Guo W."/>
            <person name="Chen H."/>
            <person name="Chen S."/>
            <person name="Zhou L."/>
            <person name="Zhou L."/>
            <person name="Ni X."/>
            <person name="Tian J."/>
            <person name="Zhou Y."/>
            <person name="Sheng Y."/>
            <person name="Liu T."/>
            <person name="Pan Y."/>
            <person name="Xia L."/>
            <person name="Li J."/>
            <person name="Zhao F."/>
            <person name="Cao W."/>
        </authorList>
    </citation>
    <scope>NUCLEOTIDE SEQUENCE</scope>
    <source>
        <strain evidence="4">Rsan-2018</strain>
        <tissue evidence="4">Larvae</tissue>
    </source>
</reference>
<reference evidence="4" key="1">
    <citation type="journal article" date="2020" name="Cell">
        <title>Large-Scale Comparative Analyses of Tick Genomes Elucidate Their Genetic Diversity and Vector Capacities.</title>
        <authorList>
            <consortium name="Tick Genome and Microbiome Consortium (TIGMIC)"/>
            <person name="Jia N."/>
            <person name="Wang J."/>
            <person name="Shi W."/>
            <person name="Du L."/>
            <person name="Sun Y."/>
            <person name="Zhan W."/>
            <person name="Jiang J.F."/>
            <person name="Wang Q."/>
            <person name="Zhang B."/>
            <person name="Ji P."/>
            <person name="Bell-Sakyi L."/>
            <person name="Cui X.M."/>
            <person name="Yuan T.T."/>
            <person name="Jiang B.G."/>
            <person name="Yang W.F."/>
            <person name="Lam T.T."/>
            <person name="Chang Q.C."/>
            <person name="Ding S.J."/>
            <person name="Wang X.J."/>
            <person name="Zhu J.G."/>
            <person name="Ruan X.D."/>
            <person name="Zhao L."/>
            <person name="Wei J.T."/>
            <person name="Ye R.Z."/>
            <person name="Que T.C."/>
            <person name="Du C.H."/>
            <person name="Zhou Y.H."/>
            <person name="Cheng J.X."/>
            <person name="Dai P.F."/>
            <person name="Guo W.B."/>
            <person name="Han X.H."/>
            <person name="Huang E.J."/>
            <person name="Li L.F."/>
            <person name="Wei W."/>
            <person name="Gao Y.C."/>
            <person name="Liu J.Z."/>
            <person name="Shao H.Z."/>
            <person name="Wang X."/>
            <person name="Wang C.C."/>
            <person name="Yang T.C."/>
            <person name="Huo Q.B."/>
            <person name="Li W."/>
            <person name="Chen H.Y."/>
            <person name="Chen S.E."/>
            <person name="Zhou L.G."/>
            <person name="Ni X.B."/>
            <person name="Tian J.H."/>
            <person name="Sheng Y."/>
            <person name="Liu T."/>
            <person name="Pan Y.S."/>
            <person name="Xia L.Y."/>
            <person name="Li J."/>
            <person name="Zhao F."/>
            <person name="Cao W.C."/>
        </authorList>
    </citation>
    <scope>NUCLEOTIDE SEQUENCE</scope>
    <source>
        <strain evidence="4">Rsan-2018</strain>
    </source>
</reference>
<keyword evidence="5" id="KW-1185">Reference proteome</keyword>
<dbReference type="InterPro" id="IPR023796">
    <property type="entry name" value="Serpin_dom"/>
</dbReference>
<name>A0A9D4QAK2_RHISA</name>
<dbReference type="Gene3D" id="3.30.497.10">
    <property type="entry name" value="Antithrombin, subunit I, domain 2"/>
    <property type="match status" value="1"/>
</dbReference>
<dbReference type="SUPFAM" id="SSF56574">
    <property type="entry name" value="Serpins"/>
    <property type="match status" value="1"/>
</dbReference>
<proteinExistence type="predicted"/>
<comment type="caution">
    <text evidence="4">The sequence shown here is derived from an EMBL/GenBank/DDBJ whole genome shotgun (WGS) entry which is preliminary data.</text>
</comment>
<accession>A0A9D4QAK2</accession>
<keyword evidence="2" id="KW-0722">Serine protease inhibitor</keyword>
<dbReference type="InterPro" id="IPR023795">
    <property type="entry name" value="Serpin_CS"/>
</dbReference>
<keyword evidence="1" id="KW-0646">Protease inhibitor</keyword>
<protein>
    <recommendedName>
        <fullName evidence="3">Serpin domain-containing protein</fullName>
    </recommendedName>
</protein>
<dbReference type="VEuPathDB" id="VectorBase:RSAN_048275"/>
<organism evidence="4 5">
    <name type="scientific">Rhipicephalus sanguineus</name>
    <name type="common">Brown dog tick</name>
    <name type="synonym">Ixodes sanguineus</name>
    <dbReference type="NCBI Taxonomy" id="34632"/>
    <lineage>
        <taxon>Eukaryota</taxon>
        <taxon>Metazoa</taxon>
        <taxon>Ecdysozoa</taxon>
        <taxon>Arthropoda</taxon>
        <taxon>Chelicerata</taxon>
        <taxon>Arachnida</taxon>
        <taxon>Acari</taxon>
        <taxon>Parasitiformes</taxon>
        <taxon>Ixodida</taxon>
        <taxon>Ixodoidea</taxon>
        <taxon>Ixodidae</taxon>
        <taxon>Rhipicephalinae</taxon>
        <taxon>Rhipicephalus</taxon>
        <taxon>Rhipicephalus</taxon>
    </lineage>
</organism>
<evidence type="ECO:0000256" key="2">
    <source>
        <dbReference type="ARBA" id="ARBA00022900"/>
    </source>
</evidence>
<gene>
    <name evidence="4" type="ORF">HPB52_011079</name>
</gene>
<dbReference type="Proteomes" id="UP000821837">
    <property type="component" value="Chromosome 11"/>
</dbReference>
<dbReference type="PROSITE" id="PS00284">
    <property type="entry name" value="SERPIN"/>
    <property type="match status" value="1"/>
</dbReference>
<dbReference type="InterPro" id="IPR042178">
    <property type="entry name" value="Serpin_sf_1"/>
</dbReference>
<dbReference type="EMBL" id="JABSTV010001247">
    <property type="protein sequence ID" value="KAH7972320.1"/>
    <property type="molecule type" value="Genomic_DNA"/>
</dbReference>
<dbReference type="AlphaFoldDB" id="A0A9D4QAK2"/>
<dbReference type="GO" id="GO:0004867">
    <property type="term" value="F:serine-type endopeptidase inhibitor activity"/>
    <property type="evidence" value="ECO:0007669"/>
    <property type="project" value="UniProtKB-KW"/>
</dbReference>
<dbReference type="Pfam" id="PF00079">
    <property type="entry name" value="Serpin"/>
    <property type="match status" value="1"/>
</dbReference>
<dbReference type="Gene3D" id="2.30.39.10">
    <property type="entry name" value="Alpha-1-antitrypsin, domain 1"/>
    <property type="match status" value="1"/>
</dbReference>
<dbReference type="InterPro" id="IPR042185">
    <property type="entry name" value="Serpin_sf_2"/>
</dbReference>
<evidence type="ECO:0000313" key="5">
    <source>
        <dbReference type="Proteomes" id="UP000821837"/>
    </source>
</evidence>
<evidence type="ECO:0000313" key="4">
    <source>
        <dbReference type="EMBL" id="KAH7972320.1"/>
    </source>
</evidence>
<evidence type="ECO:0000256" key="1">
    <source>
        <dbReference type="ARBA" id="ARBA00022690"/>
    </source>
</evidence>
<sequence>MVGTSFMRCLWLDKFSELYTAPMPFFADDGKLSVPTMCSRRICNYCHVERLACRVLELPCMMEHLQLLILLPDVAVGPGLHRGQHHAPRHEKELCVHDFLCRSRFEVTDEDPVRLDIGGSNSLKLAERTDLPSFEVNRPFMFLVVERQRKAILYIGCLRNPNVT</sequence>